<keyword evidence="4" id="KW-1003">Cell membrane</keyword>
<comment type="cofactor">
    <cofactor evidence="1">
        <name>Mg(2+)</name>
        <dbReference type="ChEBI" id="CHEBI:18420"/>
    </cofactor>
</comment>
<feature type="transmembrane region" description="Helical" evidence="8">
    <location>
        <begin position="277"/>
        <end position="297"/>
    </location>
</feature>
<dbReference type="EMBL" id="RJVQ01000001">
    <property type="protein sequence ID" value="RQW65007.1"/>
    <property type="molecule type" value="Genomic_DNA"/>
</dbReference>
<feature type="transmembrane region" description="Helical" evidence="8">
    <location>
        <begin position="228"/>
        <end position="248"/>
    </location>
</feature>
<evidence type="ECO:0000313" key="10">
    <source>
        <dbReference type="EMBL" id="RQW65007.1"/>
    </source>
</evidence>
<protein>
    <recommendedName>
        <fullName evidence="3">diguanylate cyclase</fullName>
        <ecNumber evidence="3">2.7.7.65</ecNumber>
    </recommendedName>
</protein>
<feature type="domain" description="GGDEF" evidence="9">
    <location>
        <begin position="365"/>
        <end position="492"/>
    </location>
</feature>
<dbReference type="PANTHER" id="PTHR45138:SF24">
    <property type="entry name" value="DIGUANYLATE CYCLASE DGCC-RELATED"/>
    <property type="match status" value="1"/>
</dbReference>
<dbReference type="InterPro" id="IPR007895">
    <property type="entry name" value="MASE1"/>
</dbReference>
<evidence type="ECO:0000256" key="3">
    <source>
        <dbReference type="ARBA" id="ARBA00012528"/>
    </source>
</evidence>
<dbReference type="PROSITE" id="PS50887">
    <property type="entry name" value="GGDEF"/>
    <property type="match status" value="1"/>
</dbReference>
<evidence type="ECO:0000313" key="11">
    <source>
        <dbReference type="Proteomes" id="UP000281112"/>
    </source>
</evidence>
<dbReference type="InterPro" id="IPR000160">
    <property type="entry name" value="GGDEF_dom"/>
</dbReference>
<evidence type="ECO:0000256" key="2">
    <source>
        <dbReference type="ARBA" id="ARBA00004651"/>
    </source>
</evidence>
<evidence type="ECO:0000256" key="1">
    <source>
        <dbReference type="ARBA" id="ARBA00001946"/>
    </source>
</evidence>
<feature type="transmembrane region" description="Helical" evidence="8">
    <location>
        <begin position="183"/>
        <end position="207"/>
    </location>
</feature>
<evidence type="ECO:0000256" key="4">
    <source>
        <dbReference type="ARBA" id="ARBA00022475"/>
    </source>
</evidence>
<dbReference type="NCBIfam" id="TIGR00254">
    <property type="entry name" value="GGDEF"/>
    <property type="match status" value="1"/>
</dbReference>
<evidence type="ECO:0000259" key="9">
    <source>
        <dbReference type="PROSITE" id="PS50887"/>
    </source>
</evidence>
<accession>A0A3N9TL59</accession>
<name>A0A3N9TL59_9VIBR</name>
<gene>
    <name evidence="10" type="ORF">EES38_02960</name>
</gene>
<feature type="transmembrane region" description="Helical" evidence="8">
    <location>
        <begin position="144"/>
        <end position="171"/>
    </location>
</feature>
<dbReference type="AlphaFoldDB" id="A0A3N9TL59"/>
<dbReference type="Gene3D" id="3.30.70.270">
    <property type="match status" value="1"/>
</dbReference>
<dbReference type="Pfam" id="PF05231">
    <property type="entry name" value="MASE1"/>
    <property type="match status" value="1"/>
</dbReference>
<organism evidence="10 11">
    <name type="scientific">Vibrio viridaestus</name>
    <dbReference type="NCBI Taxonomy" id="2487322"/>
    <lineage>
        <taxon>Bacteria</taxon>
        <taxon>Pseudomonadati</taxon>
        <taxon>Pseudomonadota</taxon>
        <taxon>Gammaproteobacteria</taxon>
        <taxon>Vibrionales</taxon>
        <taxon>Vibrionaceae</taxon>
        <taxon>Vibrio</taxon>
    </lineage>
</organism>
<dbReference type="SUPFAM" id="SSF55073">
    <property type="entry name" value="Nucleotide cyclase"/>
    <property type="match status" value="1"/>
</dbReference>
<dbReference type="FunFam" id="3.30.70.270:FF:000001">
    <property type="entry name" value="Diguanylate cyclase domain protein"/>
    <property type="match status" value="1"/>
</dbReference>
<dbReference type="InterPro" id="IPR050469">
    <property type="entry name" value="Diguanylate_Cyclase"/>
</dbReference>
<proteinExistence type="predicted"/>
<dbReference type="InterPro" id="IPR043128">
    <property type="entry name" value="Rev_trsase/Diguanyl_cyclase"/>
</dbReference>
<dbReference type="Proteomes" id="UP000281112">
    <property type="component" value="Unassembled WGS sequence"/>
</dbReference>
<evidence type="ECO:0000256" key="5">
    <source>
        <dbReference type="ARBA" id="ARBA00022692"/>
    </source>
</evidence>
<evidence type="ECO:0000256" key="8">
    <source>
        <dbReference type="SAM" id="Phobius"/>
    </source>
</evidence>
<keyword evidence="11" id="KW-1185">Reference proteome</keyword>
<dbReference type="GO" id="GO:1902201">
    <property type="term" value="P:negative regulation of bacterial-type flagellum-dependent cell motility"/>
    <property type="evidence" value="ECO:0007669"/>
    <property type="project" value="TreeGrafter"/>
</dbReference>
<evidence type="ECO:0000256" key="6">
    <source>
        <dbReference type="ARBA" id="ARBA00022989"/>
    </source>
</evidence>
<dbReference type="GO" id="GO:0052621">
    <property type="term" value="F:diguanylate cyclase activity"/>
    <property type="evidence" value="ECO:0007669"/>
    <property type="project" value="UniProtKB-EC"/>
</dbReference>
<feature type="transmembrane region" description="Helical" evidence="8">
    <location>
        <begin position="254"/>
        <end position="270"/>
    </location>
</feature>
<dbReference type="CDD" id="cd01949">
    <property type="entry name" value="GGDEF"/>
    <property type="match status" value="1"/>
</dbReference>
<comment type="caution">
    <text evidence="10">The sequence shown here is derived from an EMBL/GenBank/DDBJ whole genome shotgun (WGS) entry which is preliminary data.</text>
</comment>
<dbReference type="GO" id="GO:0043709">
    <property type="term" value="P:cell adhesion involved in single-species biofilm formation"/>
    <property type="evidence" value="ECO:0007669"/>
    <property type="project" value="TreeGrafter"/>
</dbReference>
<sequence length="492" mass="54929">MESCTVESGEKVGESSRALFTLRRWLLSSYDKQALTFIIVWLGVWLLGYIVEYVHHASVWFPPAGLTFAALLVVGRKIIPPLVVCAVISTMWTGVLYQLDFTAYELIVPGLVFAVTHITPYFIAATILRRLANSSECELPKLALVFLITAVISSFITSFLVIWGLVITGLMAQSDIAMTWLPFWIGDMTGIIALGPVFMGILLKYYPSPQVDIGELKTISLPGNISQFVMKLALCCVIVTLIMAFSYYYPVNESHFAIFFMLIPLMWIAYTETPARIAISVALFSTYIVFLVNLFGLMQNVMVYQFAICTIAASTFFYISIPSLLAHNQDLQVKTQTDALTGVASRNYLMERTLLFIHGCESSHQPLAMIVFDIDHFKAINDRLGHSNGDKGLKKVAKIASSYLRENDLLARYGGDEFVIVLPNTDQGEAQEISERILRGIRLAQVFPEVLLSCSFGVAQMENGDDFARLFERADRALYLAKNSGRSQVRCI</sequence>
<dbReference type="InterPro" id="IPR029787">
    <property type="entry name" value="Nucleotide_cyclase"/>
</dbReference>
<dbReference type="GO" id="GO:0005886">
    <property type="term" value="C:plasma membrane"/>
    <property type="evidence" value="ECO:0007669"/>
    <property type="project" value="UniProtKB-SubCell"/>
</dbReference>
<comment type="subcellular location">
    <subcellularLocation>
        <location evidence="2">Cell membrane</location>
        <topology evidence="2">Multi-pass membrane protein</topology>
    </subcellularLocation>
</comment>
<feature type="transmembrane region" description="Helical" evidence="8">
    <location>
        <begin position="82"/>
        <end position="99"/>
    </location>
</feature>
<feature type="transmembrane region" description="Helical" evidence="8">
    <location>
        <begin position="34"/>
        <end position="51"/>
    </location>
</feature>
<feature type="transmembrane region" description="Helical" evidence="8">
    <location>
        <begin position="111"/>
        <end position="132"/>
    </location>
</feature>
<dbReference type="EC" id="2.7.7.65" evidence="3"/>
<reference evidence="10 11" key="1">
    <citation type="submission" date="2018-11" db="EMBL/GenBank/DDBJ databases">
        <title>Vibrio LJC006 sp. nov., isolated from seawater during the bloom of the enteromorpha.</title>
        <authorList>
            <person name="Liang J."/>
        </authorList>
    </citation>
    <scope>NUCLEOTIDE SEQUENCE [LARGE SCALE GENOMIC DNA]</scope>
    <source>
        <strain evidence="10 11">LJC006</strain>
    </source>
</reference>
<keyword evidence="7 8" id="KW-0472">Membrane</keyword>
<dbReference type="SMART" id="SM00267">
    <property type="entry name" value="GGDEF"/>
    <property type="match status" value="1"/>
</dbReference>
<dbReference type="PANTHER" id="PTHR45138">
    <property type="entry name" value="REGULATORY COMPONENTS OF SENSORY TRANSDUCTION SYSTEM"/>
    <property type="match status" value="1"/>
</dbReference>
<keyword evidence="5 8" id="KW-0812">Transmembrane</keyword>
<keyword evidence="6 8" id="KW-1133">Transmembrane helix</keyword>
<feature type="transmembrane region" description="Helical" evidence="8">
    <location>
        <begin position="303"/>
        <end position="326"/>
    </location>
</feature>
<evidence type="ECO:0000256" key="7">
    <source>
        <dbReference type="ARBA" id="ARBA00023136"/>
    </source>
</evidence>
<dbReference type="Pfam" id="PF00990">
    <property type="entry name" value="GGDEF"/>
    <property type="match status" value="1"/>
</dbReference>